<dbReference type="SUPFAM" id="SSF53335">
    <property type="entry name" value="S-adenosyl-L-methionine-dependent methyltransferases"/>
    <property type="match status" value="1"/>
</dbReference>
<dbReference type="InterPro" id="IPR029063">
    <property type="entry name" value="SAM-dependent_MTases_sf"/>
</dbReference>
<dbReference type="EMBL" id="BLAY01000091">
    <property type="protein sequence ID" value="GET40439.1"/>
    <property type="molecule type" value="Genomic_DNA"/>
</dbReference>
<dbReference type="PANTHER" id="PTHR24422:SF21">
    <property type="entry name" value="CHEMOTAXIS PROTEIN METHYLTRANSFERASE 1"/>
    <property type="match status" value="1"/>
</dbReference>
<name>A0AAV3XIU4_9CYAN</name>
<keyword evidence="3" id="KW-1185">Reference proteome</keyword>
<feature type="domain" description="CheR-type methyltransferase" evidence="1">
    <location>
        <begin position="1"/>
        <end position="205"/>
    </location>
</feature>
<reference evidence="2" key="1">
    <citation type="submission" date="2019-10" db="EMBL/GenBank/DDBJ databases">
        <title>Draft genome sequece of Microseira wollei NIES-4236.</title>
        <authorList>
            <person name="Yamaguchi H."/>
            <person name="Suzuki S."/>
            <person name="Kawachi M."/>
        </authorList>
    </citation>
    <scope>NUCLEOTIDE SEQUENCE</scope>
    <source>
        <strain evidence="2">NIES-4236</strain>
    </source>
</reference>
<organism evidence="2 3">
    <name type="scientific">Microseira wollei NIES-4236</name>
    <dbReference type="NCBI Taxonomy" id="2530354"/>
    <lineage>
        <taxon>Bacteria</taxon>
        <taxon>Bacillati</taxon>
        <taxon>Cyanobacteriota</taxon>
        <taxon>Cyanophyceae</taxon>
        <taxon>Oscillatoriophycideae</taxon>
        <taxon>Aerosakkonematales</taxon>
        <taxon>Aerosakkonemataceae</taxon>
        <taxon>Microseira</taxon>
    </lineage>
</organism>
<comment type="caution">
    <text evidence="2">The sequence shown here is derived from an EMBL/GenBank/DDBJ whole genome shotgun (WGS) entry which is preliminary data.</text>
</comment>
<dbReference type="Proteomes" id="UP001050975">
    <property type="component" value="Unassembled WGS sequence"/>
</dbReference>
<dbReference type="InterPro" id="IPR022642">
    <property type="entry name" value="CheR_C"/>
</dbReference>
<dbReference type="AlphaFoldDB" id="A0AAV3XIU4"/>
<dbReference type="PANTHER" id="PTHR24422">
    <property type="entry name" value="CHEMOTAXIS PROTEIN METHYLTRANSFERASE"/>
    <property type="match status" value="1"/>
</dbReference>
<gene>
    <name evidence="2" type="ORF">MiSe_52480</name>
</gene>
<dbReference type="PROSITE" id="PS50123">
    <property type="entry name" value="CHER"/>
    <property type="match status" value="1"/>
</dbReference>
<keyword evidence="2" id="KW-0808">Transferase</keyword>
<dbReference type="Gene3D" id="3.40.50.150">
    <property type="entry name" value="Vaccinia Virus protein VP39"/>
    <property type="match status" value="1"/>
</dbReference>
<dbReference type="Pfam" id="PF01739">
    <property type="entry name" value="CheR"/>
    <property type="match status" value="1"/>
</dbReference>
<evidence type="ECO:0000313" key="2">
    <source>
        <dbReference type="EMBL" id="GET40439.1"/>
    </source>
</evidence>
<evidence type="ECO:0000313" key="3">
    <source>
        <dbReference type="Proteomes" id="UP001050975"/>
    </source>
</evidence>
<protein>
    <submittedName>
        <fullName evidence="2">MCP methyltransferase, CheR-type</fullName>
    </submittedName>
</protein>
<sequence>MTNETFLFRDEHPFQALKIHILPELLKQRQIEGNLNIWCAACSRGQEPYSIAMLMREHFSNLSSWNVQIIASDISTAMLEKARAGRYGQHEINRGLPATLLQKYFQPFGNEWQLKEEIRRIVEFRQINLTSTFPPLSPMDIIFMRNVLIYFDIETKRCILSRVRRVLKPDGYLFLGGGETTINLDDAFEPVQFGKAVCYKLRQLT</sequence>
<evidence type="ECO:0000259" key="1">
    <source>
        <dbReference type="PROSITE" id="PS50123"/>
    </source>
</evidence>
<dbReference type="InterPro" id="IPR000780">
    <property type="entry name" value="CheR_MeTrfase"/>
</dbReference>
<keyword evidence="2" id="KW-0489">Methyltransferase</keyword>
<dbReference type="InterPro" id="IPR050903">
    <property type="entry name" value="Bact_Chemotaxis_MeTrfase"/>
</dbReference>
<dbReference type="PRINTS" id="PR00996">
    <property type="entry name" value="CHERMTFRASE"/>
</dbReference>
<dbReference type="GO" id="GO:0008757">
    <property type="term" value="F:S-adenosylmethionine-dependent methyltransferase activity"/>
    <property type="evidence" value="ECO:0007669"/>
    <property type="project" value="InterPro"/>
</dbReference>
<accession>A0AAV3XIU4</accession>
<dbReference type="GO" id="GO:0032259">
    <property type="term" value="P:methylation"/>
    <property type="evidence" value="ECO:0007669"/>
    <property type="project" value="UniProtKB-KW"/>
</dbReference>
<dbReference type="SMART" id="SM00138">
    <property type="entry name" value="MeTrc"/>
    <property type="match status" value="1"/>
</dbReference>
<proteinExistence type="predicted"/>
<dbReference type="CDD" id="cd02440">
    <property type="entry name" value="AdoMet_MTases"/>
    <property type="match status" value="1"/>
</dbReference>